<evidence type="ECO:0000313" key="2">
    <source>
        <dbReference type="EMBL" id="CAE0637921.1"/>
    </source>
</evidence>
<dbReference type="Gene3D" id="3.30.70.1060">
    <property type="entry name" value="Dimeric alpha+beta barrel"/>
    <property type="match status" value="1"/>
</dbReference>
<dbReference type="Pfam" id="PF03795">
    <property type="entry name" value="YCII"/>
    <property type="match status" value="1"/>
</dbReference>
<sequence>MILSVVAGTSRSFASQGMVSAVGGAAWNGIRGVNSQRAFSNIEGGPKELYVLSYKFVPDMETRRAPVRAEHLRLLSETGDDCLLGGALVEPVLDAGLLLFRARAKAEAFARADPYVTAGLVTDWSVRKWMVVAGSKMPSI</sequence>
<dbReference type="InterPro" id="IPR011008">
    <property type="entry name" value="Dimeric_a/b-barrel"/>
</dbReference>
<dbReference type="PANTHER" id="PTHR33606:SF3">
    <property type="entry name" value="PROTEIN YCII"/>
    <property type="match status" value="1"/>
</dbReference>
<dbReference type="PANTHER" id="PTHR33606">
    <property type="entry name" value="PROTEIN YCII"/>
    <property type="match status" value="1"/>
</dbReference>
<feature type="domain" description="YCII-related" evidence="1">
    <location>
        <begin position="49"/>
        <end position="129"/>
    </location>
</feature>
<gene>
    <name evidence="2" type="ORF">HAKA00212_LOCUS16698</name>
</gene>
<evidence type="ECO:0000259" key="1">
    <source>
        <dbReference type="Pfam" id="PF03795"/>
    </source>
</evidence>
<dbReference type="EMBL" id="HBIU01036297">
    <property type="protein sequence ID" value="CAE0637921.1"/>
    <property type="molecule type" value="Transcribed_RNA"/>
</dbReference>
<organism evidence="2">
    <name type="scientific">Heterosigma akashiwo</name>
    <name type="common">Chromophytic alga</name>
    <name type="synonym">Heterosigma carterae</name>
    <dbReference type="NCBI Taxonomy" id="2829"/>
    <lineage>
        <taxon>Eukaryota</taxon>
        <taxon>Sar</taxon>
        <taxon>Stramenopiles</taxon>
        <taxon>Ochrophyta</taxon>
        <taxon>Raphidophyceae</taxon>
        <taxon>Chattonellales</taxon>
        <taxon>Chattonellaceae</taxon>
        <taxon>Heterosigma</taxon>
    </lineage>
</organism>
<dbReference type="InterPro" id="IPR051807">
    <property type="entry name" value="Sec-metab_biosynth-assoc"/>
</dbReference>
<proteinExistence type="predicted"/>
<dbReference type="AlphaFoldDB" id="A0A6S9IVC6"/>
<dbReference type="SUPFAM" id="SSF54909">
    <property type="entry name" value="Dimeric alpha+beta barrel"/>
    <property type="match status" value="1"/>
</dbReference>
<reference evidence="2" key="1">
    <citation type="submission" date="2021-01" db="EMBL/GenBank/DDBJ databases">
        <authorList>
            <person name="Corre E."/>
            <person name="Pelletier E."/>
            <person name="Niang G."/>
            <person name="Scheremetjew M."/>
            <person name="Finn R."/>
            <person name="Kale V."/>
            <person name="Holt S."/>
            <person name="Cochrane G."/>
            <person name="Meng A."/>
            <person name="Brown T."/>
            <person name="Cohen L."/>
        </authorList>
    </citation>
    <scope>NUCLEOTIDE SEQUENCE</scope>
    <source>
        <strain evidence="2">CCMP3107</strain>
    </source>
</reference>
<dbReference type="InterPro" id="IPR005545">
    <property type="entry name" value="YCII"/>
</dbReference>
<name>A0A6S9IVC6_HETAK</name>
<accession>A0A6S9IVC6</accession>
<protein>
    <recommendedName>
        <fullName evidence="1">YCII-related domain-containing protein</fullName>
    </recommendedName>
</protein>